<reference evidence="3 4" key="1">
    <citation type="submission" date="2019-05" db="EMBL/GenBank/DDBJ databases">
        <authorList>
            <person name="Kim R."/>
            <person name="Haleblian K.L."/>
            <person name="Torres C.-L.T."/>
            <person name="Chong M.Y."/>
            <person name="Duong K."/>
            <person name="Lee C."/>
            <person name="Lai L.T."/>
            <person name="Ballew A.S."/>
            <person name="Ly A.M."/>
            <person name="Wu S."/>
            <person name="Ngo R.T."/>
            <person name="Freise A.C."/>
            <person name="Reddi K."/>
            <person name="Moberg-Parker J."/>
            <person name="Garlena R.A."/>
            <person name="Russell D.A."/>
            <person name="Pope W.H."/>
            <person name="Jacobs-Sera D."/>
            <person name="Hatfull G.F."/>
        </authorList>
    </citation>
    <scope>NUCLEOTIDE SEQUENCE [LARGE SCALE GENOMIC DNA]</scope>
</reference>
<keyword evidence="4" id="KW-1185">Reference proteome</keyword>
<organism evidence="3 4">
    <name type="scientific">Mycobacterium phage LilSpotty</name>
    <dbReference type="NCBI Taxonomy" id="2588512"/>
    <lineage>
        <taxon>Viruses</taxon>
        <taxon>Duplodnaviria</taxon>
        <taxon>Heunggongvirae</taxon>
        <taxon>Uroviricota</taxon>
        <taxon>Caudoviricetes</taxon>
        <taxon>Lilspottyvirus</taxon>
        <taxon>Lilspottyvirus lilspotty</taxon>
    </lineage>
</organism>
<proteinExistence type="predicted"/>
<feature type="region of interest" description="Disordered" evidence="2">
    <location>
        <begin position="144"/>
        <end position="183"/>
    </location>
</feature>
<keyword evidence="1" id="KW-0175">Coiled coil</keyword>
<sequence>MFESEEEVTQAIEAGTATAADVWAFAVSNKLNEGGKKALDAERDARKNADAQVKDLQKQLDEANSKLKAIATDGLPEWQKQINDLKEKLDGEVSAREKAEAEARDISLMQLRIDRANAKNFPAAMAKKLTGTTDEEIDAEIDELLPHLGPLGPRPNPQQGNPSLGRGGTLDAGKALYEAGKSK</sequence>
<dbReference type="RefSeq" id="YP_010754794.1">
    <property type="nucleotide sequence ID" value="NC_073464.1"/>
</dbReference>
<name>A0A4Y6ENW2_9CAUD</name>
<protein>
    <submittedName>
        <fullName evidence="3">Scaffolding protein</fullName>
    </submittedName>
</protein>
<dbReference type="GeneID" id="80019395"/>
<dbReference type="KEGG" id="vg:80019395"/>
<evidence type="ECO:0000313" key="3">
    <source>
        <dbReference type="EMBL" id="QDF19737.1"/>
    </source>
</evidence>
<evidence type="ECO:0000313" key="4">
    <source>
        <dbReference type="Proteomes" id="UP000318419"/>
    </source>
</evidence>
<evidence type="ECO:0000256" key="1">
    <source>
        <dbReference type="SAM" id="Coils"/>
    </source>
</evidence>
<evidence type="ECO:0000256" key="2">
    <source>
        <dbReference type="SAM" id="MobiDB-lite"/>
    </source>
</evidence>
<accession>A0A4Y6ENW2</accession>
<gene>
    <name evidence="3" type="primary">5</name>
    <name evidence="3" type="ORF">SEA_LILSPOTTY_5</name>
</gene>
<dbReference type="Proteomes" id="UP000318419">
    <property type="component" value="Genome"/>
</dbReference>
<dbReference type="EMBL" id="MK977707">
    <property type="protein sequence ID" value="QDF19737.1"/>
    <property type="molecule type" value="Genomic_DNA"/>
</dbReference>
<feature type="coiled-coil region" evidence="1">
    <location>
        <begin position="39"/>
        <end position="102"/>
    </location>
</feature>